<proteinExistence type="predicted"/>
<evidence type="ECO:0000256" key="1">
    <source>
        <dbReference type="SAM" id="MobiDB-lite"/>
    </source>
</evidence>
<keyword evidence="3" id="KW-1185">Reference proteome</keyword>
<name>A0ABS8WUH3_DATST</name>
<comment type="caution">
    <text evidence="2">The sequence shown here is derived from an EMBL/GenBank/DDBJ whole genome shotgun (WGS) entry which is preliminary data.</text>
</comment>
<dbReference type="Proteomes" id="UP000823775">
    <property type="component" value="Unassembled WGS sequence"/>
</dbReference>
<gene>
    <name evidence="2" type="ORF">HAX54_001023</name>
</gene>
<accession>A0ABS8WUH3</accession>
<dbReference type="EMBL" id="JACEIK010010379">
    <property type="protein sequence ID" value="MCE3215159.1"/>
    <property type="molecule type" value="Genomic_DNA"/>
</dbReference>
<feature type="compositionally biased region" description="Basic and acidic residues" evidence="1">
    <location>
        <begin position="18"/>
        <end position="27"/>
    </location>
</feature>
<organism evidence="2 3">
    <name type="scientific">Datura stramonium</name>
    <name type="common">Jimsonweed</name>
    <name type="synonym">Common thornapple</name>
    <dbReference type="NCBI Taxonomy" id="4076"/>
    <lineage>
        <taxon>Eukaryota</taxon>
        <taxon>Viridiplantae</taxon>
        <taxon>Streptophyta</taxon>
        <taxon>Embryophyta</taxon>
        <taxon>Tracheophyta</taxon>
        <taxon>Spermatophyta</taxon>
        <taxon>Magnoliopsida</taxon>
        <taxon>eudicotyledons</taxon>
        <taxon>Gunneridae</taxon>
        <taxon>Pentapetalae</taxon>
        <taxon>asterids</taxon>
        <taxon>lamiids</taxon>
        <taxon>Solanales</taxon>
        <taxon>Solanaceae</taxon>
        <taxon>Solanoideae</taxon>
        <taxon>Datureae</taxon>
        <taxon>Datura</taxon>
    </lineage>
</organism>
<evidence type="ECO:0000313" key="3">
    <source>
        <dbReference type="Proteomes" id="UP000823775"/>
    </source>
</evidence>
<protein>
    <submittedName>
        <fullName evidence="2">Uncharacterized protein</fullName>
    </submittedName>
</protein>
<sequence>MGSFSLAENQKESLGQGIRRDRREKPRAGGRAEFAKDGNFGVEYGGAYHPKMLGWGDVESGLGGGRVTEVYEEEHRGGR</sequence>
<reference evidence="2 3" key="1">
    <citation type="journal article" date="2021" name="BMC Genomics">
        <title>Datura genome reveals duplications of psychoactive alkaloid biosynthetic genes and high mutation rate following tissue culture.</title>
        <authorList>
            <person name="Rajewski A."/>
            <person name="Carter-House D."/>
            <person name="Stajich J."/>
            <person name="Litt A."/>
        </authorList>
    </citation>
    <scope>NUCLEOTIDE SEQUENCE [LARGE SCALE GENOMIC DNA]</scope>
    <source>
        <strain evidence="2">AR-01</strain>
    </source>
</reference>
<feature type="region of interest" description="Disordered" evidence="1">
    <location>
        <begin position="1"/>
        <end position="33"/>
    </location>
</feature>
<evidence type="ECO:0000313" key="2">
    <source>
        <dbReference type="EMBL" id="MCE3215159.1"/>
    </source>
</evidence>